<sequence>MSWDWDVETRDALRDFLETRGILTGSITTRPIGDGHSNLTFLVSDGETSVVVRRPPPPPIPPGANDMVREAKLLTALYPTVVPVPEVLAVAQDGEVLDVPFYVMSFATGPVVTDRTPPPLDSVAQRRAIGQSMVDTLADLHAVDWREAGLERMGRPEGFNARHLQRMRRLVSDENGTPPSEFADVDAWLEENVPTESGATLIHCDFRIGNVILAPDTPGRIAAVLDWELATIGDPLLDLGYLLATVPDPGQPMNPTAELSAAMLEDGYPTKSELAQRYGDRTGRDVSSLAWYTTLSLWKLAVLYEYSRRRVRDGIGDPYYSDPALVQSFLRDARRSAGLAAVDPAGL</sequence>
<dbReference type="KEGG" id="gom:D7316_03213"/>
<dbReference type="CDD" id="cd05154">
    <property type="entry name" value="ACAD10_11_N-like"/>
    <property type="match status" value="1"/>
</dbReference>
<evidence type="ECO:0000313" key="3">
    <source>
        <dbReference type="Proteomes" id="UP000271469"/>
    </source>
</evidence>
<dbReference type="PANTHER" id="PTHR21310:SF40">
    <property type="entry name" value="AMINOGLYCOSIDE PHOSPHOTRANSFERASE DOMAIN-CONTAINING PROTEIN-RELATED"/>
    <property type="match status" value="1"/>
</dbReference>
<dbReference type="SUPFAM" id="SSF56112">
    <property type="entry name" value="Protein kinase-like (PK-like)"/>
    <property type="match status" value="1"/>
</dbReference>
<dbReference type="Gene3D" id="3.90.1200.10">
    <property type="match status" value="1"/>
</dbReference>
<dbReference type="EMBL" id="CP033972">
    <property type="protein sequence ID" value="AZG46612.1"/>
    <property type="molecule type" value="Genomic_DNA"/>
</dbReference>
<dbReference type="AlphaFoldDB" id="A0A3G8JQ14"/>
<dbReference type="RefSeq" id="WP_124709097.1">
    <property type="nucleotide sequence ID" value="NZ_CP033972.1"/>
</dbReference>
<organism evidence="2 3">
    <name type="scientific">Gordonia insulae</name>
    <dbReference type="NCBI Taxonomy" id="2420509"/>
    <lineage>
        <taxon>Bacteria</taxon>
        <taxon>Bacillati</taxon>
        <taxon>Actinomycetota</taxon>
        <taxon>Actinomycetes</taxon>
        <taxon>Mycobacteriales</taxon>
        <taxon>Gordoniaceae</taxon>
        <taxon>Gordonia</taxon>
    </lineage>
</organism>
<evidence type="ECO:0000259" key="1">
    <source>
        <dbReference type="Pfam" id="PF01636"/>
    </source>
</evidence>
<feature type="domain" description="Aminoglycoside phosphotransferase" evidence="1">
    <location>
        <begin position="29"/>
        <end position="252"/>
    </location>
</feature>
<dbReference type="Pfam" id="PF01636">
    <property type="entry name" value="APH"/>
    <property type="match status" value="1"/>
</dbReference>
<dbReference type="InterPro" id="IPR011009">
    <property type="entry name" value="Kinase-like_dom_sf"/>
</dbReference>
<dbReference type="InterPro" id="IPR051678">
    <property type="entry name" value="AGP_Transferase"/>
</dbReference>
<name>A0A3G8JQ14_9ACTN</name>
<dbReference type="Gene3D" id="3.30.200.20">
    <property type="entry name" value="Phosphorylase Kinase, domain 1"/>
    <property type="match status" value="1"/>
</dbReference>
<dbReference type="InterPro" id="IPR002575">
    <property type="entry name" value="Aminoglycoside_PTrfase"/>
</dbReference>
<dbReference type="InterPro" id="IPR041726">
    <property type="entry name" value="ACAD10_11_N"/>
</dbReference>
<accession>A0A3G8JQ14</accession>
<evidence type="ECO:0000313" key="2">
    <source>
        <dbReference type="EMBL" id="AZG46612.1"/>
    </source>
</evidence>
<gene>
    <name evidence="2" type="ORF">D7316_03213</name>
</gene>
<dbReference type="Proteomes" id="UP000271469">
    <property type="component" value="Chromosome"/>
</dbReference>
<reference evidence="2 3" key="1">
    <citation type="submission" date="2018-11" db="EMBL/GenBank/DDBJ databases">
        <title>Gordonia insulae sp. nov., isolated from an island soil.</title>
        <authorList>
            <person name="Kim Y.S."/>
            <person name="Kim S.B."/>
        </authorList>
    </citation>
    <scope>NUCLEOTIDE SEQUENCE [LARGE SCALE GENOMIC DNA]</scope>
    <source>
        <strain evidence="2 3">MMS17-SY073</strain>
    </source>
</reference>
<proteinExistence type="predicted"/>
<protein>
    <recommendedName>
        <fullName evidence="1">Aminoglycoside phosphotransferase domain-containing protein</fullName>
    </recommendedName>
</protein>
<dbReference type="OrthoDB" id="3806873at2"/>
<dbReference type="PANTHER" id="PTHR21310">
    <property type="entry name" value="AMINOGLYCOSIDE PHOSPHOTRANSFERASE-RELATED-RELATED"/>
    <property type="match status" value="1"/>
</dbReference>
<keyword evidence="3" id="KW-1185">Reference proteome</keyword>